<evidence type="ECO:0000256" key="1">
    <source>
        <dbReference type="ARBA" id="ARBA00007320"/>
    </source>
</evidence>
<gene>
    <name evidence="6" type="ORF">OSTQU699_LOCUS2845</name>
</gene>
<feature type="domain" description="Large ribosomal subunit protein uL15/eL18" evidence="5">
    <location>
        <begin position="40"/>
        <end position="111"/>
    </location>
</feature>
<dbReference type="EMBL" id="CAJHUC010000665">
    <property type="protein sequence ID" value="CAD7697484.1"/>
    <property type="molecule type" value="Genomic_DNA"/>
</dbReference>
<dbReference type="PROSITE" id="PS00475">
    <property type="entry name" value="RIBOSOMAL_L15"/>
    <property type="match status" value="1"/>
</dbReference>
<evidence type="ECO:0000256" key="4">
    <source>
        <dbReference type="RuleBase" id="RU003888"/>
    </source>
</evidence>
<evidence type="ECO:0000313" key="6">
    <source>
        <dbReference type="EMBL" id="CAD7697484.1"/>
    </source>
</evidence>
<evidence type="ECO:0000259" key="5">
    <source>
        <dbReference type="Pfam" id="PF00828"/>
    </source>
</evidence>
<dbReference type="PANTHER" id="PTHR11721:SF3">
    <property type="entry name" value="LARGE RIBOSOMAL SUBUNIT PROTEIN UL15"/>
    <property type="match status" value="1"/>
</dbReference>
<keyword evidence="7" id="KW-1185">Reference proteome</keyword>
<keyword evidence="3 4" id="KW-0687">Ribonucleoprotein</keyword>
<dbReference type="Pfam" id="PF00828">
    <property type="entry name" value="Ribosomal_L27A"/>
    <property type="match status" value="1"/>
</dbReference>
<proteinExistence type="inferred from homology"/>
<dbReference type="InterPro" id="IPR036227">
    <property type="entry name" value="Ribosomal_uL15/eL18_sf"/>
</dbReference>
<sequence>MSVLGTGGLASIANILAGAETLAVGMRYFHINKNKYHNPIINVDKLWSLLGSEVRETAAKDTSKAPVLDVTKYGYFKVVGNGHIPAQPLIVKAKLFTKRAEKKILEAGGACLLTA</sequence>
<dbReference type="AlphaFoldDB" id="A0A8S1IRK3"/>
<keyword evidence="2 4" id="KW-0689">Ribosomal protein</keyword>
<dbReference type="GO" id="GO:0022625">
    <property type="term" value="C:cytosolic large ribosomal subunit"/>
    <property type="evidence" value="ECO:0007669"/>
    <property type="project" value="TreeGrafter"/>
</dbReference>
<reference evidence="6" key="1">
    <citation type="submission" date="2020-12" db="EMBL/GenBank/DDBJ databases">
        <authorList>
            <person name="Iha C."/>
        </authorList>
    </citation>
    <scope>NUCLEOTIDE SEQUENCE</scope>
</reference>
<protein>
    <recommendedName>
        <fullName evidence="5">Large ribosomal subunit protein uL15/eL18 domain-containing protein</fullName>
    </recommendedName>
</protein>
<dbReference type="Proteomes" id="UP000708148">
    <property type="component" value="Unassembled WGS sequence"/>
</dbReference>
<comment type="caution">
    <text evidence="6">The sequence shown here is derived from an EMBL/GenBank/DDBJ whole genome shotgun (WGS) entry which is preliminary data.</text>
</comment>
<evidence type="ECO:0000256" key="2">
    <source>
        <dbReference type="ARBA" id="ARBA00022980"/>
    </source>
</evidence>
<dbReference type="Gene3D" id="3.100.10.10">
    <property type="match status" value="1"/>
</dbReference>
<evidence type="ECO:0000256" key="3">
    <source>
        <dbReference type="ARBA" id="ARBA00023274"/>
    </source>
</evidence>
<dbReference type="InterPro" id="IPR021131">
    <property type="entry name" value="Ribosomal_uL15/eL18"/>
</dbReference>
<name>A0A8S1IRK3_9CHLO</name>
<accession>A0A8S1IRK3</accession>
<dbReference type="InterPro" id="IPR001196">
    <property type="entry name" value="Ribosomal_uL15_CS"/>
</dbReference>
<dbReference type="OrthoDB" id="61900at2759"/>
<comment type="similarity">
    <text evidence="1 4">Belongs to the universal ribosomal protein uL15 family.</text>
</comment>
<dbReference type="GO" id="GO:0003735">
    <property type="term" value="F:structural constituent of ribosome"/>
    <property type="evidence" value="ECO:0007669"/>
    <property type="project" value="InterPro"/>
</dbReference>
<dbReference type="PANTHER" id="PTHR11721">
    <property type="entry name" value="60S RIBOSOMAL PROTEIN L27A"/>
    <property type="match status" value="1"/>
</dbReference>
<dbReference type="SUPFAM" id="SSF52080">
    <property type="entry name" value="Ribosomal proteins L15p and L18e"/>
    <property type="match status" value="1"/>
</dbReference>
<evidence type="ECO:0000313" key="7">
    <source>
        <dbReference type="Proteomes" id="UP000708148"/>
    </source>
</evidence>
<organism evidence="6 7">
    <name type="scientific">Ostreobium quekettii</name>
    <dbReference type="NCBI Taxonomy" id="121088"/>
    <lineage>
        <taxon>Eukaryota</taxon>
        <taxon>Viridiplantae</taxon>
        <taxon>Chlorophyta</taxon>
        <taxon>core chlorophytes</taxon>
        <taxon>Ulvophyceae</taxon>
        <taxon>TCBD clade</taxon>
        <taxon>Bryopsidales</taxon>
        <taxon>Ostreobineae</taxon>
        <taxon>Ostreobiaceae</taxon>
        <taxon>Ostreobium</taxon>
    </lineage>
</organism>
<dbReference type="GO" id="GO:0006412">
    <property type="term" value="P:translation"/>
    <property type="evidence" value="ECO:0007669"/>
    <property type="project" value="InterPro"/>
</dbReference>
<dbReference type="FunFam" id="3.100.10.10:FF:000002">
    <property type="entry name" value="60S ribosomal protein L27a"/>
    <property type="match status" value="1"/>
</dbReference>